<evidence type="ECO:0000313" key="4">
    <source>
        <dbReference type="EMBL" id="QHW33136.1"/>
    </source>
</evidence>
<dbReference type="InterPro" id="IPR036388">
    <property type="entry name" value="WH-like_DNA-bd_sf"/>
</dbReference>
<dbReference type="KEGG" id="prz:GZH47_21565"/>
<organism evidence="4 5">
    <name type="scientific">Paenibacillus rhizovicinus</name>
    <dbReference type="NCBI Taxonomy" id="2704463"/>
    <lineage>
        <taxon>Bacteria</taxon>
        <taxon>Bacillati</taxon>
        <taxon>Bacillota</taxon>
        <taxon>Bacilli</taxon>
        <taxon>Bacillales</taxon>
        <taxon>Paenibacillaceae</taxon>
        <taxon>Paenibacillus</taxon>
    </lineage>
</organism>
<protein>
    <recommendedName>
        <fullName evidence="6">Nucleotidyltransferase-like domain-containing protein</fullName>
    </recommendedName>
</protein>
<evidence type="ECO:0008006" key="6">
    <source>
        <dbReference type="Google" id="ProtNLM"/>
    </source>
</evidence>
<dbReference type="AlphaFoldDB" id="A0A6C0P4F3"/>
<dbReference type="EMBL" id="CP048286">
    <property type="protein sequence ID" value="QHW33136.1"/>
    <property type="molecule type" value="Genomic_DNA"/>
</dbReference>
<feature type="domain" description="YgxA-like substrate binding" evidence="3">
    <location>
        <begin position="129"/>
        <end position="226"/>
    </location>
</feature>
<sequence length="296" mass="34238">MKAIRGIDVEHIKSHFKAIYEHQEGLVSLAVIDNPFPYNPLIDGLDLLILVVTSQEEALEGIEHIRLEGERVQIRTVTPAILEQWTNGGENRSIIQWLARGEILLDRDDYLANLRDKLLAFPSLLRSQKKLVEFSGFLRSYLQAKQDLQDYNLLDAYSNILAALNHWAHIAFIEEGVHPELGIWRQMRRFNPGIYKLYEELTISPETLEQRVQLVLLACEFSVMSKMKSSCGLLFSILESREEPWSVMELQLHPMLTDLHMDLSLLLQKLVKRGYVREVAYMPMAGDIEVLELRYH</sequence>
<evidence type="ECO:0000313" key="5">
    <source>
        <dbReference type="Proteomes" id="UP000479114"/>
    </source>
</evidence>
<dbReference type="InterPro" id="IPR054515">
    <property type="entry name" value="YgxA-like_substrate-bd"/>
</dbReference>
<dbReference type="InterPro" id="IPR041143">
    <property type="entry name" value="YgxA_HTH"/>
</dbReference>
<reference evidence="4 5" key="1">
    <citation type="submission" date="2020-02" db="EMBL/GenBank/DDBJ databases">
        <title>Paenibacillus sp. nov., isolated from rhizosphere soil of tomato.</title>
        <authorList>
            <person name="Weon H.-Y."/>
            <person name="Lee S.A."/>
        </authorList>
    </citation>
    <scope>NUCLEOTIDE SEQUENCE [LARGE SCALE GENOMIC DNA]</scope>
    <source>
        <strain evidence="4 5">14171R-81</strain>
    </source>
</reference>
<dbReference type="Gene3D" id="1.10.10.10">
    <property type="entry name" value="Winged helix-like DNA-binding domain superfamily/Winged helix DNA-binding domain"/>
    <property type="match status" value="1"/>
</dbReference>
<dbReference type="Gene3D" id="3.30.460.10">
    <property type="entry name" value="Beta Polymerase, domain 2"/>
    <property type="match status" value="1"/>
</dbReference>
<proteinExistence type="predicted"/>
<feature type="domain" description="Nucleotidyltransferase-like" evidence="1">
    <location>
        <begin position="20"/>
        <end position="124"/>
    </location>
</feature>
<dbReference type="Pfam" id="PF14540">
    <property type="entry name" value="NTF-like"/>
    <property type="match status" value="1"/>
</dbReference>
<dbReference type="InterPro" id="IPR043519">
    <property type="entry name" value="NT_sf"/>
</dbReference>
<feature type="domain" description="YgxA-like helix-turn-helix" evidence="2">
    <location>
        <begin position="234"/>
        <end position="278"/>
    </location>
</feature>
<evidence type="ECO:0000259" key="1">
    <source>
        <dbReference type="Pfam" id="PF14540"/>
    </source>
</evidence>
<keyword evidence="5" id="KW-1185">Reference proteome</keyword>
<evidence type="ECO:0000259" key="2">
    <source>
        <dbReference type="Pfam" id="PF18576"/>
    </source>
</evidence>
<gene>
    <name evidence="4" type="ORF">GZH47_21565</name>
</gene>
<dbReference type="Proteomes" id="UP000479114">
    <property type="component" value="Chromosome"/>
</dbReference>
<accession>A0A6C0P4F3</accession>
<name>A0A6C0P4F3_9BACL</name>
<dbReference type="InterPro" id="IPR029348">
    <property type="entry name" value="NTF-like"/>
</dbReference>
<evidence type="ECO:0000259" key="3">
    <source>
        <dbReference type="Pfam" id="PF22339"/>
    </source>
</evidence>
<dbReference type="Pfam" id="PF22339">
    <property type="entry name" value="YgxA-like_sub_bind"/>
    <property type="match status" value="1"/>
</dbReference>
<dbReference type="Gene3D" id="1.20.120.330">
    <property type="entry name" value="Nucleotidyltransferases domain 2"/>
    <property type="match status" value="1"/>
</dbReference>
<dbReference type="Pfam" id="PF18576">
    <property type="entry name" value="HTH_52"/>
    <property type="match status" value="1"/>
</dbReference>